<keyword evidence="2" id="KW-1133">Transmembrane helix</keyword>
<feature type="signal peptide" evidence="3">
    <location>
        <begin position="1"/>
        <end position="25"/>
    </location>
</feature>
<protein>
    <submittedName>
        <fullName evidence="4">Uncharacterized protein</fullName>
    </submittedName>
</protein>
<organism evidence="4 5">
    <name type="scientific">Prorocentrum cordatum</name>
    <dbReference type="NCBI Taxonomy" id="2364126"/>
    <lineage>
        <taxon>Eukaryota</taxon>
        <taxon>Sar</taxon>
        <taxon>Alveolata</taxon>
        <taxon>Dinophyceae</taxon>
        <taxon>Prorocentrales</taxon>
        <taxon>Prorocentraceae</taxon>
        <taxon>Prorocentrum</taxon>
    </lineage>
</organism>
<dbReference type="Proteomes" id="UP001189429">
    <property type="component" value="Unassembled WGS sequence"/>
</dbReference>
<evidence type="ECO:0000313" key="4">
    <source>
        <dbReference type="EMBL" id="CAK0788107.1"/>
    </source>
</evidence>
<evidence type="ECO:0000313" key="5">
    <source>
        <dbReference type="Proteomes" id="UP001189429"/>
    </source>
</evidence>
<comment type="caution">
    <text evidence="4">The sequence shown here is derived from an EMBL/GenBank/DDBJ whole genome shotgun (WGS) entry which is preliminary data.</text>
</comment>
<accession>A0ABN9P870</accession>
<keyword evidence="5" id="KW-1185">Reference proteome</keyword>
<keyword evidence="2" id="KW-0812">Transmembrane</keyword>
<evidence type="ECO:0000256" key="2">
    <source>
        <dbReference type="SAM" id="Phobius"/>
    </source>
</evidence>
<feature type="compositionally biased region" description="Low complexity" evidence="1">
    <location>
        <begin position="28"/>
        <end position="63"/>
    </location>
</feature>
<feature type="transmembrane region" description="Helical" evidence="2">
    <location>
        <begin position="160"/>
        <end position="179"/>
    </location>
</feature>
<proteinExistence type="predicted"/>
<evidence type="ECO:0000256" key="1">
    <source>
        <dbReference type="SAM" id="MobiDB-lite"/>
    </source>
</evidence>
<keyword evidence="2" id="KW-0472">Membrane</keyword>
<reference evidence="4" key="1">
    <citation type="submission" date="2023-10" db="EMBL/GenBank/DDBJ databases">
        <authorList>
            <person name="Chen Y."/>
            <person name="Shah S."/>
            <person name="Dougan E. K."/>
            <person name="Thang M."/>
            <person name="Chan C."/>
        </authorList>
    </citation>
    <scope>NUCLEOTIDE SEQUENCE [LARGE SCALE GENOMIC DNA]</scope>
</reference>
<feature type="chain" id="PRO_5045515180" evidence="3">
    <location>
        <begin position="26"/>
        <end position="204"/>
    </location>
</feature>
<keyword evidence="3" id="KW-0732">Signal</keyword>
<name>A0ABN9P870_9DINO</name>
<feature type="region of interest" description="Disordered" evidence="1">
    <location>
        <begin position="28"/>
        <end position="73"/>
    </location>
</feature>
<sequence>MRRAPRARALGALGALGALAGPLAARRPAALAAAPRGRRPPTAAANRRGAAPSPSSPDAAVAEASDEDRAQEAHHCGLLRRSLAVRLRERGRQVPGCTGAGAAGDAAVRRRLLPEVRDRPGAHRRAGVCHQRVPWSLQGRRRPAHLGGAVGLLERLLDEVVLLAVVGYAATLFAAYGLLDAGTQAIKGAALDGLPEVRRLDAAP</sequence>
<gene>
    <name evidence="4" type="ORF">PCOR1329_LOCUS72</name>
</gene>
<dbReference type="EMBL" id="CAUYUJ010000002">
    <property type="protein sequence ID" value="CAK0788107.1"/>
    <property type="molecule type" value="Genomic_DNA"/>
</dbReference>
<evidence type="ECO:0000256" key="3">
    <source>
        <dbReference type="SAM" id="SignalP"/>
    </source>
</evidence>